<feature type="active site" description="Proton acceptor" evidence="8">
    <location>
        <position position="71"/>
    </location>
</feature>
<dbReference type="CDD" id="cd01065">
    <property type="entry name" value="NAD_bind_Shikimate_DH"/>
    <property type="match status" value="1"/>
</dbReference>
<evidence type="ECO:0000259" key="10">
    <source>
        <dbReference type="Pfam" id="PF08501"/>
    </source>
</evidence>
<feature type="binding site" evidence="8">
    <location>
        <position position="224"/>
    </location>
    <ligand>
        <name>NADP(+)</name>
        <dbReference type="ChEBI" id="CHEBI:58349"/>
    </ligand>
</feature>
<protein>
    <recommendedName>
        <fullName evidence="2 8">Shikimate dehydrogenase (NADP(+))</fullName>
        <shortName evidence="8">SDH</shortName>
        <ecNumber evidence="2 8">1.1.1.25</ecNumber>
    </recommendedName>
</protein>
<feature type="binding site" evidence="8">
    <location>
        <position position="67"/>
    </location>
    <ligand>
        <name>shikimate</name>
        <dbReference type="ChEBI" id="CHEBI:36208"/>
    </ligand>
</feature>
<dbReference type="EC" id="1.1.1.25" evidence="2 8"/>
<feature type="domain" description="Quinate/shikimate 5-dehydrogenase/glutamyl-tRNA reductase" evidence="9">
    <location>
        <begin position="121"/>
        <end position="199"/>
    </location>
</feature>
<dbReference type="SUPFAM" id="SSF53223">
    <property type="entry name" value="Aminoacid dehydrogenase-like, N-terminal domain"/>
    <property type="match status" value="1"/>
</dbReference>
<evidence type="ECO:0000259" key="9">
    <source>
        <dbReference type="Pfam" id="PF01488"/>
    </source>
</evidence>
<gene>
    <name evidence="8 12" type="primary">aroE</name>
    <name evidence="12" type="ORF">GCM10007416_07320</name>
</gene>
<keyword evidence="13" id="KW-1185">Reference proteome</keyword>
<dbReference type="PANTHER" id="PTHR21089">
    <property type="entry name" value="SHIKIMATE DEHYDROGENASE"/>
    <property type="match status" value="1"/>
</dbReference>
<keyword evidence="4 8" id="KW-0521">NADP</keyword>
<feature type="binding site" evidence="8">
    <location>
        <position position="247"/>
    </location>
    <ligand>
        <name>NADP(+)</name>
        <dbReference type="ChEBI" id="CHEBI:58349"/>
    </ligand>
</feature>
<dbReference type="Pfam" id="PF18317">
    <property type="entry name" value="SDH_C"/>
    <property type="match status" value="1"/>
</dbReference>
<dbReference type="NCBIfam" id="NF001319">
    <property type="entry name" value="PRK00258.3-3"/>
    <property type="match status" value="1"/>
</dbReference>
<dbReference type="Gene3D" id="3.40.50.720">
    <property type="entry name" value="NAD(P)-binding Rossmann-like Domain"/>
    <property type="match status" value="1"/>
</dbReference>
<evidence type="ECO:0000313" key="12">
    <source>
        <dbReference type="EMBL" id="GGA36894.1"/>
    </source>
</evidence>
<keyword evidence="3 8" id="KW-0028">Amino-acid biosynthesis</keyword>
<feature type="domain" description="Shikimate dehydrogenase substrate binding N-terminal" evidence="10">
    <location>
        <begin position="12"/>
        <end position="94"/>
    </location>
</feature>
<feature type="binding site" evidence="8">
    <location>
        <position position="254"/>
    </location>
    <ligand>
        <name>shikimate</name>
        <dbReference type="ChEBI" id="CHEBI:36208"/>
    </ligand>
</feature>
<dbReference type="RefSeq" id="WP_188429993.1">
    <property type="nucleotide sequence ID" value="NZ_BMEX01000002.1"/>
</dbReference>
<feature type="domain" description="SDH C-terminal" evidence="11">
    <location>
        <begin position="247"/>
        <end position="276"/>
    </location>
</feature>
<dbReference type="InterPro" id="IPR006151">
    <property type="entry name" value="Shikm_DH/Glu-tRNA_Rdtase"/>
</dbReference>
<evidence type="ECO:0000256" key="8">
    <source>
        <dbReference type="HAMAP-Rule" id="MF_00222"/>
    </source>
</evidence>
<keyword evidence="6 8" id="KW-0057">Aromatic amino acid biosynthesis</keyword>
<evidence type="ECO:0000256" key="1">
    <source>
        <dbReference type="ARBA" id="ARBA00004871"/>
    </source>
</evidence>
<evidence type="ECO:0000256" key="7">
    <source>
        <dbReference type="ARBA" id="ARBA00049442"/>
    </source>
</evidence>
<evidence type="ECO:0000256" key="6">
    <source>
        <dbReference type="ARBA" id="ARBA00023141"/>
    </source>
</evidence>
<dbReference type="InterPro" id="IPR046346">
    <property type="entry name" value="Aminoacid_DH-like_N_sf"/>
</dbReference>
<reference evidence="13" key="1">
    <citation type="journal article" date="2019" name="Int. J. Syst. Evol. Microbiol.">
        <title>The Global Catalogue of Microorganisms (GCM) 10K type strain sequencing project: providing services to taxonomists for standard genome sequencing and annotation.</title>
        <authorList>
            <consortium name="The Broad Institute Genomics Platform"/>
            <consortium name="The Broad Institute Genome Sequencing Center for Infectious Disease"/>
            <person name="Wu L."/>
            <person name="Ma J."/>
        </authorList>
    </citation>
    <scope>NUCLEOTIDE SEQUENCE [LARGE SCALE GENOMIC DNA]</scope>
    <source>
        <strain evidence="13">CGMCC 1.12404</strain>
    </source>
</reference>
<dbReference type="InterPro" id="IPR013708">
    <property type="entry name" value="Shikimate_DH-bd_N"/>
</dbReference>
<dbReference type="NCBIfam" id="TIGR00507">
    <property type="entry name" value="aroE"/>
    <property type="match status" value="1"/>
</dbReference>
<evidence type="ECO:0000256" key="5">
    <source>
        <dbReference type="ARBA" id="ARBA00023002"/>
    </source>
</evidence>
<comment type="function">
    <text evidence="8">Involved in the biosynthesis of the chorismate, which leads to the biosynthesis of aromatic amino acids. Catalyzes the reversible NADPH linked reduction of 3-dehydroshikimate (DHSA) to yield shikimate (SA).</text>
</comment>
<dbReference type="InterPro" id="IPR041121">
    <property type="entry name" value="SDH_C"/>
</dbReference>
<dbReference type="HAMAP" id="MF_00222">
    <property type="entry name" value="Shikimate_DH_AroE"/>
    <property type="match status" value="1"/>
</dbReference>
<dbReference type="InterPro" id="IPR022893">
    <property type="entry name" value="Shikimate_DH_fam"/>
</dbReference>
<feature type="binding site" evidence="8">
    <location>
        <begin position="156"/>
        <end position="161"/>
    </location>
    <ligand>
        <name>NADP(+)</name>
        <dbReference type="ChEBI" id="CHEBI:58349"/>
    </ligand>
</feature>
<evidence type="ECO:0000256" key="3">
    <source>
        <dbReference type="ARBA" id="ARBA00022605"/>
    </source>
</evidence>
<name>A0ABQ1G541_9BACL</name>
<keyword evidence="5 8" id="KW-0560">Oxidoreductase</keyword>
<feature type="binding site" evidence="8">
    <location>
        <begin position="20"/>
        <end position="22"/>
    </location>
    <ligand>
        <name>shikimate</name>
        <dbReference type="ChEBI" id="CHEBI:36208"/>
    </ligand>
</feature>
<dbReference type="PANTHER" id="PTHR21089:SF1">
    <property type="entry name" value="BIFUNCTIONAL 3-DEHYDROQUINATE DEHYDRATASE_SHIKIMATE DEHYDROGENASE, CHLOROPLASTIC"/>
    <property type="match status" value="1"/>
</dbReference>
<proteinExistence type="inferred from homology"/>
<dbReference type="Pfam" id="PF01488">
    <property type="entry name" value="Shikimate_DH"/>
    <property type="match status" value="1"/>
</dbReference>
<dbReference type="InterPro" id="IPR011342">
    <property type="entry name" value="Shikimate_DH"/>
</dbReference>
<comment type="pathway">
    <text evidence="1 8">Metabolic intermediate biosynthesis; chorismate biosynthesis; chorismate from D-erythrose 4-phosphate and phosphoenolpyruvate: step 4/7.</text>
</comment>
<dbReference type="Proteomes" id="UP000617979">
    <property type="component" value="Unassembled WGS sequence"/>
</dbReference>
<accession>A0ABQ1G541</accession>
<dbReference type="SUPFAM" id="SSF51735">
    <property type="entry name" value="NAD(P)-binding Rossmann-fold domains"/>
    <property type="match status" value="1"/>
</dbReference>
<feature type="binding site" evidence="8">
    <location>
        <begin position="132"/>
        <end position="136"/>
    </location>
    <ligand>
        <name>NADP(+)</name>
        <dbReference type="ChEBI" id="CHEBI:58349"/>
    </ligand>
</feature>
<dbReference type="Pfam" id="PF08501">
    <property type="entry name" value="Shikimate_dh_N"/>
    <property type="match status" value="1"/>
</dbReference>
<feature type="binding site" evidence="8">
    <location>
        <position position="226"/>
    </location>
    <ligand>
        <name>shikimate</name>
        <dbReference type="ChEBI" id="CHEBI:36208"/>
    </ligand>
</feature>
<evidence type="ECO:0000256" key="4">
    <source>
        <dbReference type="ARBA" id="ARBA00022857"/>
    </source>
</evidence>
<comment type="catalytic activity">
    <reaction evidence="7 8">
        <text>shikimate + NADP(+) = 3-dehydroshikimate + NADPH + H(+)</text>
        <dbReference type="Rhea" id="RHEA:17737"/>
        <dbReference type="ChEBI" id="CHEBI:15378"/>
        <dbReference type="ChEBI" id="CHEBI:16630"/>
        <dbReference type="ChEBI" id="CHEBI:36208"/>
        <dbReference type="ChEBI" id="CHEBI:57783"/>
        <dbReference type="ChEBI" id="CHEBI:58349"/>
        <dbReference type="EC" id="1.1.1.25"/>
    </reaction>
</comment>
<evidence type="ECO:0000256" key="2">
    <source>
        <dbReference type="ARBA" id="ARBA00012962"/>
    </source>
</evidence>
<comment type="subunit">
    <text evidence="8">Homodimer.</text>
</comment>
<feature type="binding site" evidence="8">
    <location>
        <position position="83"/>
    </location>
    <ligand>
        <name>NADP(+)</name>
        <dbReference type="ChEBI" id="CHEBI:58349"/>
    </ligand>
</feature>
<feature type="binding site" evidence="8">
    <location>
        <position position="107"/>
    </location>
    <ligand>
        <name>shikimate</name>
        <dbReference type="ChEBI" id="CHEBI:36208"/>
    </ligand>
</feature>
<organism evidence="12 13">
    <name type="scientific">Kroppenstedtia guangzhouensis</name>
    <dbReference type="NCBI Taxonomy" id="1274356"/>
    <lineage>
        <taxon>Bacteria</taxon>
        <taxon>Bacillati</taxon>
        <taxon>Bacillota</taxon>
        <taxon>Bacilli</taxon>
        <taxon>Bacillales</taxon>
        <taxon>Thermoactinomycetaceae</taxon>
        <taxon>Kroppenstedtia</taxon>
    </lineage>
</organism>
<comment type="caution">
    <text evidence="12">The sequence shown here is derived from an EMBL/GenBank/DDBJ whole genome shotgun (WGS) entry which is preliminary data.</text>
</comment>
<feature type="binding site" evidence="8">
    <location>
        <position position="92"/>
    </location>
    <ligand>
        <name>shikimate</name>
        <dbReference type="ChEBI" id="CHEBI:36208"/>
    </ligand>
</feature>
<evidence type="ECO:0000313" key="13">
    <source>
        <dbReference type="Proteomes" id="UP000617979"/>
    </source>
</evidence>
<dbReference type="Gene3D" id="3.40.50.10860">
    <property type="entry name" value="Leucine Dehydrogenase, chain A, domain 1"/>
    <property type="match status" value="1"/>
</dbReference>
<comment type="similarity">
    <text evidence="8">Belongs to the shikimate dehydrogenase family.</text>
</comment>
<dbReference type="InterPro" id="IPR036291">
    <property type="entry name" value="NAD(P)-bd_dom_sf"/>
</dbReference>
<dbReference type="EMBL" id="BMEX01000002">
    <property type="protein sequence ID" value="GGA36894.1"/>
    <property type="molecule type" value="Genomic_DNA"/>
</dbReference>
<sequence length="283" mass="30751">MKLDAVTEKTGLIGHPVAHSKSPEMMNEAFRQEGLPWVYLAFDVASEELGRAVAGLKSLGFRGWNVTIPHKVAVMEYLDEVEESAREIGAVNTVIRREGRLIGTNTDGAGYLESLVRETGLDVKGSRVVILGAGGAARAVGYTLARAGAEQIRIVNRTEKKAKDLADHLRRWTRADGIPPGEAGTAIREADLLVQSTSVGMHPHTEDCLVDPACLHKGLLVSDLIYHPRETRLLQEAKARGARVHSGLGMLLHQGALAYERWTGQRAPVERMGEVLEQALGES</sequence>
<evidence type="ECO:0000259" key="11">
    <source>
        <dbReference type="Pfam" id="PF18317"/>
    </source>
</evidence>